<dbReference type="STRING" id="67801.A0A1B0C0H4"/>
<feature type="domain" description="Peptidase S1" evidence="2">
    <location>
        <begin position="57"/>
        <end position="249"/>
    </location>
</feature>
<feature type="chain" id="PRO_5008405316" description="Peptidase S1 domain-containing protein" evidence="1">
    <location>
        <begin position="23"/>
        <end position="545"/>
    </location>
</feature>
<dbReference type="InterPro" id="IPR043504">
    <property type="entry name" value="Peptidase_S1_PA_chymotrypsin"/>
</dbReference>
<dbReference type="Pfam" id="PF00089">
    <property type="entry name" value="Trypsin"/>
    <property type="match status" value="1"/>
</dbReference>
<accession>A0A1B0C0H4</accession>
<name>A0A1B0C0H4_9MUSC</name>
<protein>
    <recommendedName>
        <fullName evidence="2">Peptidase S1 domain-containing protein</fullName>
    </recommendedName>
</protein>
<dbReference type="Proteomes" id="UP000092460">
    <property type="component" value="Unassembled WGS sequence"/>
</dbReference>
<proteinExistence type="predicted"/>
<keyword evidence="1" id="KW-0732">Signal</keyword>
<evidence type="ECO:0000256" key="1">
    <source>
        <dbReference type="SAM" id="SignalP"/>
    </source>
</evidence>
<dbReference type="AlphaFoldDB" id="A0A1B0C0H4"/>
<evidence type="ECO:0000259" key="2">
    <source>
        <dbReference type="Pfam" id="PF00089"/>
    </source>
</evidence>
<evidence type="ECO:0000313" key="3">
    <source>
        <dbReference type="EnsemblMetazoa" id="GPPI045913-PA"/>
    </source>
</evidence>
<reference evidence="4" key="1">
    <citation type="submission" date="2015-01" db="EMBL/GenBank/DDBJ databases">
        <authorList>
            <person name="Aksoy S."/>
            <person name="Warren W."/>
            <person name="Wilson R.K."/>
        </authorList>
    </citation>
    <scope>NUCLEOTIDE SEQUENCE [LARGE SCALE GENOMIC DNA]</scope>
    <source>
        <strain evidence="4">IAEA</strain>
    </source>
</reference>
<reference evidence="3" key="2">
    <citation type="submission" date="2020-05" db="UniProtKB">
        <authorList>
            <consortium name="EnsemblMetazoa"/>
        </authorList>
    </citation>
    <scope>IDENTIFICATION</scope>
    <source>
        <strain evidence="3">IAEA</strain>
    </source>
</reference>
<dbReference type="InterPro" id="IPR001254">
    <property type="entry name" value="Trypsin_dom"/>
</dbReference>
<organism evidence="3 4">
    <name type="scientific">Glossina palpalis gambiensis</name>
    <dbReference type="NCBI Taxonomy" id="67801"/>
    <lineage>
        <taxon>Eukaryota</taxon>
        <taxon>Metazoa</taxon>
        <taxon>Ecdysozoa</taxon>
        <taxon>Arthropoda</taxon>
        <taxon>Hexapoda</taxon>
        <taxon>Insecta</taxon>
        <taxon>Pterygota</taxon>
        <taxon>Neoptera</taxon>
        <taxon>Endopterygota</taxon>
        <taxon>Diptera</taxon>
        <taxon>Brachycera</taxon>
        <taxon>Muscomorpha</taxon>
        <taxon>Hippoboscoidea</taxon>
        <taxon>Glossinidae</taxon>
        <taxon>Glossina</taxon>
    </lineage>
</organism>
<dbReference type="InterPro" id="IPR009003">
    <property type="entry name" value="Peptidase_S1_PA"/>
</dbReference>
<keyword evidence="4" id="KW-1185">Reference proteome</keyword>
<feature type="signal peptide" evidence="1">
    <location>
        <begin position="1"/>
        <end position="22"/>
    </location>
</feature>
<dbReference type="EMBL" id="JXJN01023603">
    <property type="status" value="NOT_ANNOTATED_CDS"/>
    <property type="molecule type" value="Genomic_DNA"/>
</dbReference>
<dbReference type="Gene3D" id="2.40.10.10">
    <property type="entry name" value="Trypsin-like serine proteases"/>
    <property type="match status" value="1"/>
</dbReference>
<dbReference type="VEuPathDB" id="VectorBase:GPPI045913"/>
<evidence type="ECO:0000313" key="4">
    <source>
        <dbReference type="Proteomes" id="UP000092460"/>
    </source>
</evidence>
<dbReference type="EnsemblMetazoa" id="GPPI045913-RA">
    <property type="protein sequence ID" value="GPPI045913-PA"/>
    <property type="gene ID" value="GPPI045913"/>
</dbReference>
<sequence length="545" mass="61964">MFQFFYYYAIFFLIVKSHPVSAQDCDEEMNKHHKKSKFAKYTVWVRCKIGKNRQTPYHYHIGVILSKHTVLTANSMNLSGIMCTVLYHDISFEVTDIDDRSEALTVANYENIKDIRPHWSLPQLKLITTETIFNMKRAAIMGLPDQEYKQTSDCVVVTHDDKKKLIERKTIILQRAECESAYPGLHKHIICIQAQEGACKFDPCLAYKEEGAPLICDNILTAIVTKEINKCEATKPCLAAKVYESRDWIERNMRLFTRNNLFKNGLVTIQFGVTEFKWIKNAGAILSNTQILTNSALNQPFRGQVMYNDEKAISFTKAKSFDKDWHAQPNKIQLSVVKLDGCFDPKVSEILPIRLLHPTNDSTCVVTMRIPEWVKLEVTFLDEKTCREELSKYHNECACIRPKYEGIQLGKHLLGGTSVICDDTMLNILIYLRDQVKCIHLKGMAKLFTIRNVNNNSYLLNGMLIRIEDANNNESHTTINELLVFGESPCNAISEAPIQSFILCMGTKGYKAIFSPSRSKTNPADVFVSTALVNTISSAIITPGT</sequence>
<dbReference type="SUPFAM" id="SSF50494">
    <property type="entry name" value="Trypsin-like serine proteases"/>
    <property type="match status" value="1"/>
</dbReference>
<dbReference type="GO" id="GO:0004252">
    <property type="term" value="F:serine-type endopeptidase activity"/>
    <property type="evidence" value="ECO:0007669"/>
    <property type="project" value="InterPro"/>
</dbReference>
<dbReference type="GO" id="GO:0006508">
    <property type="term" value="P:proteolysis"/>
    <property type="evidence" value="ECO:0007669"/>
    <property type="project" value="InterPro"/>
</dbReference>